<evidence type="ECO:0000313" key="2">
    <source>
        <dbReference type="Proteomes" id="UP001497045"/>
    </source>
</evidence>
<comment type="caution">
    <text evidence="1">The sequence shown here is derived from an EMBL/GenBank/DDBJ whole genome shotgun (WGS) entry which is preliminary data.</text>
</comment>
<protein>
    <submittedName>
        <fullName evidence="1">Uncharacterized protein</fullName>
    </submittedName>
</protein>
<evidence type="ECO:0000313" key="1">
    <source>
        <dbReference type="EMBL" id="MEL1250075.1"/>
    </source>
</evidence>
<keyword evidence="2" id="KW-1185">Reference proteome</keyword>
<accession>A0ABU9ID04</accession>
<dbReference type="RefSeq" id="WP_341672595.1">
    <property type="nucleotide sequence ID" value="NZ_JBBYHV010000001.1"/>
</dbReference>
<name>A0ABU9ID04_9SPHN</name>
<sequence>MDELATKLRADIAACEHPQKKGFLVGSLQVLQEKRAEFVATSEAMFAKLEAA</sequence>
<reference evidence="1 2" key="1">
    <citation type="submission" date="2024-04" db="EMBL/GenBank/DDBJ databases">
        <title>Aurantiacibacter sp. DGU6 16S ribosomal RNA gene Genome sequencing and assembly.</title>
        <authorList>
            <person name="Park S."/>
        </authorList>
    </citation>
    <scope>NUCLEOTIDE SEQUENCE [LARGE SCALE GENOMIC DNA]</scope>
    <source>
        <strain evidence="1 2">DGU6</strain>
    </source>
</reference>
<dbReference type="Proteomes" id="UP001497045">
    <property type="component" value="Unassembled WGS sequence"/>
</dbReference>
<dbReference type="EMBL" id="JBBYHV010000001">
    <property type="protein sequence ID" value="MEL1250075.1"/>
    <property type="molecule type" value="Genomic_DNA"/>
</dbReference>
<gene>
    <name evidence="1" type="ORF">AAEO60_05275</name>
</gene>
<proteinExistence type="predicted"/>
<organism evidence="1 2">
    <name type="scientific">Aurantiacibacter gilvus</name>
    <dbReference type="NCBI Taxonomy" id="3139141"/>
    <lineage>
        <taxon>Bacteria</taxon>
        <taxon>Pseudomonadati</taxon>
        <taxon>Pseudomonadota</taxon>
        <taxon>Alphaproteobacteria</taxon>
        <taxon>Sphingomonadales</taxon>
        <taxon>Erythrobacteraceae</taxon>
        <taxon>Aurantiacibacter</taxon>
    </lineage>
</organism>